<gene>
    <name evidence="4" type="ORF">H0I39_09165</name>
</gene>
<feature type="domain" description="Ketoreductase" evidence="3">
    <location>
        <begin position="3"/>
        <end position="171"/>
    </location>
</feature>
<dbReference type="EMBL" id="JACCKX010000001">
    <property type="protein sequence ID" value="NZA01883.1"/>
    <property type="molecule type" value="Genomic_DNA"/>
</dbReference>
<dbReference type="GO" id="GO:0016616">
    <property type="term" value="F:oxidoreductase activity, acting on the CH-OH group of donors, NAD or NADP as acceptor"/>
    <property type="evidence" value="ECO:0007669"/>
    <property type="project" value="UniProtKB-ARBA"/>
</dbReference>
<dbReference type="AlphaFoldDB" id="A0A853IMM2"/>
<keyword evidence="2" id="KW-0560">Oxidoreductase</keyword>
<evidence type="ECO:0000256" key="2">
    <source>
        <dbReference type="ARBA" id="ARBA00023002"/>
    </source>
</evidence>
<dbReference type="InterPro" id="IPR036291">
    <property type="entry name" value="NAD(P)-bd_dom_sf"/>
</dbReference>
<dbReference type="Pfam" id="PF13561">
    <property type="entry name" value="adh_short_C2"/>
    <property type="match status" value="1"/>
</dbReference>
<dbReference type="FunFam" id="3.40.50.720:FF:000173">
    <property type="entry name" value="3-oxoacyl-[acyl-carrier protein] reductase"/>
    <property type="match status" value="1"/>
</dbReference>
<dbReference type="PRINTS" id="PR00081">
    <property type="entry name" value="GDHRDH"/>
</dbReference>
<dbReference type="InterPro" id="IPR020904">
    <property type="entry name" value="Sc_DH/Rdtase_CS"/>
</dbReference>
<dbReference type="InterPro" id="IPR002347">
    <property type="entry name" value="SDR_fam"/>
</dbReference>
<dbReference type="PANTHER" id="PTHR42760">
    <property type="entry name" value="SHORT-CHAIN DEHYDROGENASES/REDUCTASES FAMILY MEMBER"/>
    <property type="match status" value="1"/>
</dbReference>
<evidence type="ECO:0000313" key="5">
    <source>
        <dbReference type="Proteomes" id="UP000589716"/>
    </source>
</evidence>
<dbReference type="SUPFAM" id="SSF51735">
    <property type="entry name" value="NAD(P)-binding Rossmann-fold domains"/>
    <property type="match status" value="1"/>
</dbReference>
<proteinExistence type="inferred from homology"/>
<evidence type="ECO:0000256" key="1">
    <source>
        <dbReference type="ARBA" id="ARBA00006484"/>
    </source>
</evidence>
<accession>A0A853IMM2</accession>
<keyword evidence="5" id="KW-1185">Reference proteome</keyword>
<dbReference type="PROSITE" id="PS00061">
    <property type="entry name" value="ADH_SHORT"/>
    <property type="match status" value="1"/>
</dbReference>
<dbReference type="Gene3D" id="3.40.50.720">
    <property type="entry name" value="NAD(P)-binding Rossmann-like Domain"/>
    <property type="match status" value="1"/>
</dbReference>
<protein>
    <submittedName>
        <fullName evidence="4">SDR family oxidoreductase</fullName>
    </submittedName>
</protein>
<dbReference type="PANTHER" id="PTHR42760:SF129">
    <property type="entry name" value="OXIDOREDUCTASE"/>
    <property type="match status" value="1"/>
</dbReference>
<reference evidence="4 5" key="1">
    <citation type="submission" date="2020-07" db="EMBL/GenBank/DDBJ databases">
        <authorList>
            <person name="Maaloum M."/>
        </authorList>
    </citation>
    <scope>NUCLEOTIDE SEQUENCE [LARGE SCALE GENOMIC DNA]</scope>
    <source>
        <strain evidence="4 5">GCS-AN-3</strain>
    </source>
</reference>
<sequence length="239" mass="25050">MVTRILVTGGSRGIGRAVVDRLSEDGHQVVNFDLQPPEQMACDEQYLCVDVSDEAALRHALDDALKSGPITRLVNNAGIVRPQSLNRVSTDDLRAVMDVNLAASVVCAQALLPGMMAAGDGRIVNISSRAALGKTERIAYASSKAALHGFTKALALEVGAHGITVNAVGPGPIATELFTKVNPPRSPATERIMQAIPLRRMGLPSEVAHMVASLLDTRAGFVTGQVIYVCGGMTVGLAS</sequence>
<dbReference type="InterPro" id="IPR057326">
    <property type="entry name" value="KR_dom"/>
</dbReference>
<dbReference type="PRINTS" id="PR00080">
    <property type="entry name" value="SDRFAMILY"/>
</dbReference>
<dbReference type="RefSeq" id="WP_180550283.1">
    <property type="nucleotide sequence ID" value="NZ_JACCKX010000001.1"/>
</dbReference>
<comment type="caution">
    <text evidence="4">The sequence shown here is derived from an EMBL/GenBank/DDBJ whole genome shotgun (WGS) entry which is preliminary data.</text>
</comment>
<dbReference type="SMART" id="SM00822">
    <property type="entry name" value="PKS_KR"/>
    <property type="match status" value="1"/>
</dbReference>
<evidence type="ECO:0000313" key="4">
    <source>
        <dbReference type="EMBL" id="NZA01883.1"/>
    </source>
</evidence>
<dbReference type="GO" id="GO:0030497">
    <property type="term" value="P:fatty acid elongation"/>
    <property type="evidence" value="ECO:0007669"/>
    <property type="project" value="TreeGrafter"/>
</dbReference>
<dbReference type="Proteomes" id="UP000589716">
    <property type="component" value="Unassembled WGS sequence"/>
</dbReference>
<evidence type="ECO:0000259" key="3">
    <source>
        <dbReference type="SMART" id="SM00822"/>
    </source>
</evidence>
<organism evidence="4 5">
    <name type="scientific">Ottowia beijingensis</name>
    <dbReference type="NCBI Taxonomy" id="1207057"/>
    <lineage>
        <taxon>Bacteria</taxon>
        <taxon>Pseudomonadati</taxon>
        <taxon>Pseudomonadota</taxon>
        <taxon>Betaproteobacteria</taxon>
        <taxon>Burkholderiales</taxon>
        <taxon>Comamonadaceae</taxon>
        <taxon>Ottowia</taxon>
    </lineage>
</organism>
<name>A0A853IMM2_9BURK</name>
<comment type="similarity">
    <text evidence="1">Belongs to the short-chain dehydrogenases/reductases (SDR) family.</text>
</comment>